<dbReference type="PANTHER" id="PTHR35936">
    <property type="entry name" value="MEMBRANE-BOUND LYTIC MUREIN TRANSGLYCOSYLASE F"/>
    <property type="match status" value="1"/>
</dbReference>
<dbReference type="SMART" id="SM00062">
    <property type="entry name" value="PBPb"/>
    <property type="match status" value="2"/>
</dbReference>
<dbReference type="Pfam" id="PF01464">
    <property type="entry name" value="SLT"/>
    <property type="match status" value="1"/>
</dbReference>
<dbReference type="Proteomes" id="UP000535937">
    <property type="component" value="Unassembled WGS sequence"/>
</dbReference>
<dbReference type="Pfam" id="PF00497">
    <property type="entry name" value="SBP_bac_3"/>
    <property type="match status" value="2"/>
</dbReference>
<evidence type="ECO:0000313" key="8">
    <source>
        <dbReference type="Proteomes" id="UP000535937"/>
    </source>
</evidence>
<reference evidence="7 8" key="1">
    <citation type="submission" date="2020-08" db="EMBL/GenBank/DDBJ databases">
        <title>Genomic Encyclopedia of Type Strains, Phase III (KMG-III): the genomes of soil and plant-associated and newly described type strains.</title>
        <authorList>
            <person name="Whitman W."/>
        </authorList>
    </citation>
    <scope>NUCLEOTIDE SEQUENCE [LARGE SCALE GENOMIC DNA]</scope>
    <source>
        <strain evidence="7 8">CECT 8799</strain>
    </source>
</reference>
<feature type="chain" id="PRO_5031516070" evidence="5">
    <location>
        <begin position="18"/>
        <end position="787"/>
    </location>
</feature>
<keyword evidence="4" id="KW-0998">Cell outer membrane</keyword>
<comment type="subcellular location">
    <subcellularLocation>
        <location evidence="1">Cell outer membrane</location>
        <topology evidence="1">Peripheral membrane protein</topology>
    </subcellularLocation>
</comment>
<dbReference type="InterPro" id="IPR001638">
    <property type="entry name" value="Solute-binding_3/MltF_N"/>
</dbReference>
<dbReference type="SUPFAM" id="SSF53955">
    <property type="entry name" value="Lysozyme-like"/>
    <property type="match status" value="1"/>
</dbReference>
<dbReference type="InterPro" id="IPR023346">
    <property type="entry name" value="Lysozyme-like_dom_sf"/>
</dbReference>
<dbReference type="SUPFAM" id="SSF53850">
    <property type="entry name" value="Periplasmic binding protein-like II"/>
    <property type="match status" value="2"/>
</dbReference>
<dbReference type="CDD" id="cd01009">
    <property type="entry name" value="PBP2_YfhD_N"/>
    <property type="match status" value="1"/>
</dbReference>
<evidence type="ECO:0000256" key="1">
    <source>
        <dbReference type="ARBA" id="ARBA00004339"/>
    </source>
</evidence>
<evidence type="ECO:0000256" key="5">
    <source>
        <dbReference type="SAM" id="SignalP"/>
    </source>
</evidence>
<protein>
    <submittedName>
        <fullName evidence="7">Membrane-bound lytic murein transglycosylase F</fullName>
    </submittedName>
</protein>
<name>A0A7W4WFQ9_9GAMM</name>
<dbReference type="AlphaFoldDB" id="A0A7W4WFQ9"/>
<feature type="domain" description="Solute-binding protein family 3/N-terminal" evidence="6">
    <location>
        <begin position="296"/>
        <end position="521"/>
    </location>
</feature>
<dbReference type="Gene3D" id="1.10.530.10">
    <property type="match status" value="1"/>
</dbReference>
<dbReference type="EMBL" id="JACHWZ010000029">
    <property type="protein sequence ID" value="MBB3063390.1"/>
    <property type="molecule type" value="Genomic_DNA"/>
</dbReference>
<evidence type="ECO:0000256" key="2">
    <source>
        <dbReference type="ARBA" id="ARBA00010333"/>
    </source>
</evidence>
<accession>A0A7W4WFQ9</accession>
<feature type="domain" description="Solute-binding protein family 3/N-terminal" evidence="6">
    <location>
        <begin position="66"/>
        <end position="292"/>
    </location>
</feature>
<gene>
    <name evidence="7" type="ORF">FHS09_004248</name>
</gene>
<dbReference type="GO" id="GO:0009279">
    <property type="term" value="C:cell outer membrane"/>
    <property type="evidence" value="ECO:0007669"/>
    <property type="project" value="UniProtKB-SubCell"/>
</dbReference>
<sequence>MVGRRILACLLFTAVFAALGGCGEAKLKLDLGPEEEAVREPTPRERFAFSNYRETGDLDKIRERGVIRFVSLTGPREDYLPRTAVVSQQHFDLANKFAKHLGLEAKWVQADTPELAIEMVEQGYADVLADNFTETEERRERIQFSVPVMHVYQQLVTAGEKPDIDDLSQLRNTRIVVLEDSVHVKTARELIAKFPQANLTVEALSLNDNVDALMDYTQEHRNTLAIFDSNVIDRMRDYRDDIQVIANVSELDRIAWGARKNSPFMHLALNNFLTMNLVRREYRRVSDWKAIKESGVVRLLTRNSPFSYFLWKGVLMGFDYDMAKAFADQHDLELQVVVVPYQYDIVEWLEEGRGDIAGAALNITQERIDRGMAFSTPYLEMPLQVVSNKKDPPIATLMDLNGRTLTMRTHSSFIEYGEVLRDSGIDVKVEIADPEVSYQQLIDMVASGEVDATLADSSGIAVEAVLLSELQPGAVITDPLPQAWMMLAQNTELLEKVNDFIKKFRKSDEYKQKYNAYFKPNNRFAQRIQARIVPGQDLSPYDALVKTSAAEHSFDWRMVVAQMWQESNFNPKAVSPVGAQGLMQVMPRTAEEMGYPPPLFDPERGIKAGVKYLNWVRGRFDPDLSLDNLLWFTLASYNAGYGHLLDAQRLAGELGLDPNVWFGNVEQAMLKLSEPRYFNNARYGYVRGAEPVQYVRNISNLYKAYTDVAPSEVAARWLMSDIIRLESARSCRYAHWTPSAGAHRSPAPEEKWLQSGDGFCPPRSRARLSFPGHWLWPPSPPLSAVSE</sequence>
<organism evidence="7 8">
    <name type="scientific">Microbulbifer rhizosphaerae</name>
    <dbReference type="NCBI Taxonomy" id="1562603"/>
    <lineage>
        <taxon>Bacteria</taxon>
        <taxon>Pseudomonadati</taxon>
        <taxon>Pseudomonadota</taxon>
        <taxon>Gammaproteobacteria</taxon>
        <taxon>Cellvibrionales</taxon>
        <taxon>Microbulbiferaceae</taxon>
        <taxon>Microbulbifer</taxon>
    </lineage>
</organism>
<evidence type="ECO:0000259" key="6">
    <source>
        <dbReference type="SMART" id="SM00062"/>
    </source>
</evidence>
<evidence type="ECO:0000313" key="7">
    <source>
        <dbReference type="EMBL" id="MBB3063390.1"/>
    </source>
</evidence>
<feature type="signal peptide" evidence="5">
    <location>
        <begin position="1"/>
        <end position="17"/>
    </location>
</feature>
<evidence type="ECO:0000256" key="4">
    <source>
        <dbReference type="ARBA" id="ARBA00023237"/>
    </source>
</evidence>
<dbReference type="PROSITE" id="PS51257">
    <property type="entry name" value="PROKAR_LIPOPROTEIN"/>
    <property type="match status" value="1"/>
</dbReference>
<comment type="similarity">
    <text evidence="2">Belongs to the bacterial solute-binding protein 3 family.</text>
</comment>
<proteinExistence type="inferred from homology"/>
<dbReference type="Gene3D" id="3.40.190.10">
    <property type="entry name" value="Periplasmic binding protein-like II"/>
    <property type="match status" value="4"/>
</dbReference>
<keyword evidence="8" id="KW-1185">Reference proteome</keyword>
<evidence type="ECO:0000256" key="3">
    <source>
        <dbReference type="ARBA" id="ARBA00022729"/>
    </source>
</evidence>
<comment type="caution">
    <text evidence="7">The sequence shown here is derived from an EMBL/GenBank/DDBJ whole genome shotgun (WGS) entry which is preliminary data.</text>
</comment>
<keyword evidence="4" id="KW-0472">Membrane</keyword>
<keyword evidence="3 5" id="KW-0732">Signal</keyword>
<dbReference type="CDD" id="cd13403">
    <property type="entry name" value="MLTF-like"/>
    <property type="match status" value="1"/>
</dbReference>
<dbReference type="InterPro" id="IPR008258">
    <property type="entry name" value="Transglycosylase_SLT_dom_1"/>
</dbReference>